<evidence type="ECO:0000313" key="10">
    <source>
        <dbReference type="EMBL" id="KAJ1680992.1"/>
    </source>
</evidence>
<keyword evidence="5" id="KW-0093">Biotin biosynthesis</keyword>
<evidence type="ECO:0000256" key="5">
    <source>
        <dbReference type="ARBA" id="ARBA00022756"/>
    </source>
</evidence>
<gene>
    <name evidence="10" type="ORF">LUZ63_023782</name>
</gene>
<evidence type="ECO:0000259" key="9">
    <source>
        <dbReference type="Pfam" id="PF13649"/>
    </source>
</evidence>
<keyword evidence="2" id="KW-0436">Ligase</keyword>
<dbReference type="InterPro" id="IPR041698">
    <property type="entry name" value="Methyltransf_25"/>
</dbReference>
<dbReference type="GO" id="GO:0009102">
    <property type="term" value="P:biotin biosynthetic process"/>
    <property type="evidence" value="ECO:0007669"/>
    <property type="project" value="UniProtKB-KW"/>
</dbReference>
<evidence type="ECO:0000256" key="1">
    <source>
        <dbReference type="ARBA" id="ARBA00022490"/>
    </source>
</evidence>
<evidence type="ECO:0000256" key="7">
    <source>
        <dbReference type="ARBA" id="ARBA00022842"/>
    </source>
</evidence>
<evidence type="ECO:0000256" key="2">
    <source>
        <dbReference type="ARBA" id="ARBA00022598"/>
    </source>
</evidence>
<dbReference type="Pfam" id="PF13649">
    <property type="entry name" value="Methyltransf_25"/>
    <property type="match status" value="1"/>
</dbReference>
<dbReference type="InterPro" id="IPR004472">
    <property type="entry name" value="DTB_synth_BioD"/>
</dbReference>
<feature type="compositionally biased region" description="Low complexity" evidence="8">
    <location>
        <begin position="183"/>
        <end position="202"/>
    </location>
</feature>
<dbReference type="SUPFAM" id="SSF52540">
    <property type="entry name" value="P-loop containing nucleoside triphosphate hydrolases"/>
    <property type="match status" value="1"/>
</dbReference>
<dbReference type="CDD" id="cd02440">
    <property type="entry name" value="AdoMet_MTases"/>
    <property type="match status" value="1"/>
</dbReference>
<dbReference type="OrthoDB" id="425114at2759"/>
<dbReference type="CDD" id="cd03109">
    <property type="entry name" value="DTBS"/>
    <property type="match status" value="1"/>
</dbReference>
<dbReference type="GO" id="GO:0005524">
    <property type="term" value="F:ATP binding"/>
    <property type="evidence" value="ECO:0007669"/>
    <property type="project" value="UniProtKB-KW"/>
</dbReference>
<evidence type="ECO:0000256" key="4">
    <source>
        <dbReference type="ARBA" id="ARBA00022741"/>
    </source>
</evidence>
<keyword evidence="11" id="KW-1185">Reference proteome</keyword>
<reference evidence="10" key="1">
    <citation type="journal article" date="2022" name="Cell">
        <title>Repeat-based holocentromeres influence genome architecture and karyotype evolution.</title>
        <authorList>
            <person name="Hofstatter P.G."/>
            <person name="Thangavel G."/>
            <person name="Lux T."/>
            <person name="Neumann P."/>
            <person name="Vondrak T."/>
            <person name="Novak P."/>
            <person name="Zhang M."/>
            <person name="Costa L."/>
            <person name="Castellani M."/>
            <person name="Scott A."/>
            <person name="Toegelov H."/>
            <person name="Fuchs J."/>
            <person name="Mata-Sucre Y."/>
            <person name="Dias Y."/>
            <person name="Vanzela A.L.L."/>
            <person name="Huettel B."/>
            <person name="Almeida C.C.S."/>
            <person name="Simkova H."/>
            <person name="Souza G."/>
            <person name="Pedrosa-Harand A."/>
            <person name="Macas J."/>
            <person name="Mayer K.F.X."/>
            <person name="Houben A."/>
            <person name="Marques A."/>
        </authorList>
    </citation>
    <scope>NUCLEOTIDE SEQUENCE</scope>
    <source>
        <strain evidence="10">RhyBre1mFocal</strain>
    </source>
</reference>
<dbReference type="AlphaFoldDB" id="A0A9P9Z2B7"/>
<dbReference type="HAMAP" id="MF_00336">
    <property type="entry name" value="BioD"/>
    <property type="match status" value="1"/>
</dbReference>
<dbReference type="Proteomes" id="UP001151287">
    <property type="component" value="Unassembled WGS sequence"/>
</dbReference>
<dbReference type="GO" id="GO:0004141">
    <property type="term" value="F:dethiobiotin synthase activity"/>
    <property type="evidence" value="ECO:0007669"/>
    <property type="project" value="InterPro"/>
</dbReference>
<dbReference type="SUPFAM" id="SSF53335">
    <property type="entry name" value="S-adenosyl-L-methionine-dependent methyltransferases"/>
    <property type="match status" value="1"/>
</dbReference>
<dbReference type="PANTHER" id="PTHR43210:SF5">
    <property type="entry name" value="DETHIOBIOTIN SYNTHETASE"/>
    <property type="match status" value="1"/>
</dbReference>
<keyword evidence="4" id="KW-0547">Nucleotide-binding</keyword>
<dbReference type="InterPro" id="IPR027417">
    <property type="entry name" value="P-loop_NTPase"/>
</dbReference>
<dbReference type="PANTHER" id="PTHR43210">
    <property type="entry name" value="DETHIOBIOTIN SYNTHETASE"/>
    <property type="match status" value="1"/>
</dbReference>
<keyword evidence="6" id="KW-0067">ATP-binding</keyword>
<proteinExistence type="inferred from homology"/>
<evidence type="ECO:0000313" key="11">
    <source>
        <dbReference type="Proteomes" id="UP001151287"/>
    </source>
</evidence>
<feature type="domain" description="Methyltransferase" evidence="9">
    <location>
        <begin position="49"/>
        <end position="89"/>
    </location>
</feature>
<protein>
    <recommendedName>
        <fullName evidence="9">Methyltransferase domain-containing protein</fullName>
    </recommendedName>
</protein>
<dbReference type="InterPro" id="IPR029063">
    <property type="entry name" value="SAM-dependent_MTases_sf"/>
</dbReference>
<dbReference type="GO" id="GO:0042803">
    <property type="term" value="F:protein homodimerization activity"/>
    <property type="evidence" value="ECO:0007669"/>
    <property type="project" value="UniProtKB-ARBA"/>
</dbReference>
<organism evidence="10 11">
    <name type="scientific">Rhynchospora breviuscula</name>
    <dbReference type="NCBI Taxonomy" id="2022672"/>
    <lineage>
        <taxon>Eukaryota</taxon>
        <taxon>Viridiplantae</taxon>
        <taxon>Streptophyta</taxon>
        <taxon>Embryophyta</taxon>
        <taxon>Tracheophyta</taxon>
        <taxon>Spermatophyta</taxon>
        <taxon>Magnoliopsida</taxon>
        <taxon>Liliopsida</taxon>
        <taxon>Poales</taxon>
        <taxon>Cyperaceae</taxon>
        <taxon>Cyperoideae</taxon>
        <taxon>Rhynchosporeae</taxon>
        <taxon>Rhynchospora</taxon>
    </lineage>
</organism>
<feature type="region of interest" description="Disordered" evidence="8">
    <location>
        <begin position="85"/>
        <end position="267"/>
    </location>
</feature>
<dbReference type="FunFam" id="3.40.50.300:FF:000292">
    <property type="entry name" value="ATP-dependent dethiobiotin synthetase BioD"/>
    <property type="match status" value="1"/>
</dbReference>
<dbReference type="EMBL" id="JAMQYH010001240">
    <property type="protein sequence ID" value="KAJ1680992.1"/>
    <property type="molecule type" value="Genomic_DNA"/>
</dbReference>
<evidence type="ECO:0000256" key="6">
    <source>
        <dbReference type="ARBA" id="ARBA00022840"/>
    </source>
</evidence>
<evidence type="ECO:0000256" key="8">
    <source>
        <dbReference type="SAM" id="MobiDB-lite"/>
    </source>
</evidence>
<feature type="compositionally biased region" description="Low complexity" evidence="8">
    <location>
        <begin position="122"/>
        <end position="142"/>
    </location>
</feature>
<dbReference type="GO" id="GO:0000287">
    <property type="term" value="F:magnesium ion binding"/>
    <property type="evidence" value="ECO:0007669"/>
    <property type="project" value="InterPro"/>
</dbReference>
<keyword evidence="7" id="KW-0460">Magnesium</keyword>
<evidence type="ECO:0000256" key="3">
    <source>
        <dbReference type="ARBA" id="ARBA00022723"/>
    </source>
</evidence>
<keyword evidence="1" id="KW-0963">Cytoplasm</keyword>
<feature type="compositionally biased region" description="Pro residues" evidence="8">
    <location>
        <begin position="216"/>
        <end position="228"/>
    </location>
</feature>
<accession>A0A9P9Z2B7</accession>
<dbReference type="Gene3D" id="3.40.50.300">
    <property type="entry name" value="P-loop containing nucleotide triphosphate hydrolases"/>
    <property type="match status" value="1"/>
</dbReference>
<name>A0A9P9Z2B7_9POAL</name>
<keyword evidence="3" id="KW-0479">Metal-binding</keyword>
<comment type="caution">
    <text evidence="10">The sequence shown here is derived from an EMBL/GenBank/DDBJ whole genome shotgun (WGS) entry which is preliminary data.</text>
</comment>
<dbReference type="Gene3D" id="3.40.50.150">
    <property type="entry name" value="Vaccinia Virus protein VP39"/>
    <property type="match status" value="1"/>
</dbReference>
<dbReference type="GO" id="GO:0005829">
    <property type="term" value="C:cytosol"/>
    <property type="evidence" value="ECO:0007669"/>
    <property type="project" value="TreeGrafter"/>
</dbReference>
<sequence length="487" mass="50701">MADVLPDKRQVALSFSRAAAQYDGAALLQRRVADGLLARLPVLQPQRWLDLGSGTGYCSRALARRHPQAEGLALDLAPGMLRHARAQGRRGPALPHRRRRTPAAARGQLRSDPVQPGPAVVPGPAQGARRGAAHPAPGWRAGLQQPGRRHPRRTAPELGPGGRPGARQSLPPPDGLCRRRPGQRPAGADAGGRARAAALPRSARPDPAPQGHRRPQPQPGTSPGPHRSPAPGRLHPGLREPARARRPARHLPGDPRPAAQGMTPCPAYFVTGTDTEIGKTTIAAGLLHRARLQGLTTAGVKPVASGCERTAEGLRNGDALALLGETSLPLAYADINPIALEPAIAPHLAAREAGIDLSVAALAAPVRRILALQADFTLVEGAGGWRVPLAGRESLSDLARELGLPVVLVVGVRLGCINHALLSAEAILADGLPLAGWVANLVAPATLRLEDNLATLHERLPAPCLGTVPHLAAATPAAVAAHLRLPG</sequence>
<dbReference type="Pfam" id="PF13500">
    <property type="entry name" value="AAA_26"/>
    <property type="match status" value="1"/>
</dbReference>
<dbReference type="NCBIfam" id="TIGR00347">
    <property type="entry name" value="bioD"/>
    <property type="match status" value="1"/>
</dbReference>